<evidence type="ECO:0000259" key="2">
    <source>
        <dbReference type="Pfam" id="PF00496"/>
    </source>
</evidence>
<dbReference type="InterPro" id="IPR039424">
    <property type="entry name" value="SBP_5"/>
</dbReference>
<reference evidence="3" key="1">
    <citation type="submission" date="2022-11" db="EMBL/GenBank/DDBJ databases">
        <title>Corynebacterium sp. isolated from Penguins.</title>
        <authorList>
            <person name="Sedlar K."/>
            <person name="Svec P."/>
        </authorList>
    </citation>
    <scope>NUCLEOTIDE SEQUENCE</scope>
    <source>
        <strain evidence="3">P7374</strain>
    </source>
</reference>
<dbReference type="Gene3D" id="3.90.76.10">
    <property type="entry name" value="Dipeptide-binding Protein, Domain 1"/>
    <property type="match status" value="1"/>
</dbReference>
<evidence type="ECO:0000313" key="4">
    <source>
        <dbReference type="Proteomes" id="UP001071478"/>
    </source>
</evidence>
<dbReference type="GO" id="GO:1904680">
    <property type="term" value="F:peptide transmembrane transporter activity"/>
    <property type="evidence" value="ECO:0007669"/>
    <property type="project" value="TreeGrafter"/>
</dbReference>
<feature type="region of interest" description="Disordered" evidence="1">
    <location>
        <begin position="383"/>
        <end position="442"/>
    </location>
</feature>
<dbReference type="RefSeq" id="WP_248168138.1">
    <property type="nucleotide sequence ID" value="NZ_JALNJA010000003.1"/>
</dbReference>
<name>A0A9Q4CAQ0_9CORY</name>
<proteinExistence type="predicted"/>
<dbReference type="Pfam" id="PF00496">
    <property type="entry name" value="SBP_bac_5"/>
    <property type="match status" value="1"/>
</dbReference>
<protein>
    <submittedName>
        <fullName evidence="3">ABC transporter family substrate-binding protein</fullName>
    </submittedName>
</protein>
<accession>A0A9Q4CAQ0</accession>
<dbReference type="InterPro" id="IPR000914">
    <property type="entry name" value="SBP_5_dom"/>
</dbReference>
<dbReference type="Gene3D" id="3.10.105.10">
    <property type="entry name" value="Dipeptide-binding Protein, Domain 3"/>
    <property type="match status" value="1"/>
</dbReference>
<dbReference type="Gene3D" id="3.40.190.10">
    <property type="entry name" value="Periplasmic binding protein-like II"/>
    <property type="match status" value="1"/>
</dbReference>
<dbReference type="Proteomes" id="UP001071478">
    <property type="component" value="Unassembled WGS sequence"/>
</dbReference>
<feature type="compositionally biased region" description="Low complexity" evidence="1">
    <location>
        <begin position="389"/>
        <end position="400"/>
    </location>
</feature>
<dbReference type="CDD" id="cd08501">
    <property type="entry name" value="PBP2_Lpqw"/>
    <property type="match status" value="1"/>
</dbReference>
<dbReference type="GO" id="GO:0015833">
    <property type="term" value="P:peptide transport"/>
    <property type="evidence" value="ECO:0007669"/>
    <property type="project" value="TreeGrafter"/>
</dbReference>
<feature type="region of interest" description="Disordered" evidence="1">
    <location>
        <begin position="1"/>
        <end position="27"/>
    </location>
</feature>
<dbReference type="PANTHER" id="PTHR30290">
    <property type="entry name" value="PERIPLASMIC BINDING COMPONENT OF ABC TRANSPORTER"/>
    <property type="match status" value="1"/>
</dbReference>
<organism evidence="3 4">
    <name type="scientific">Corynebacterium pygosceleis</name>
    <dbReference type="NCBI Taxonomy" id="2800406"/>
    <lineage>
        <taxon>Bacteria</taxon>
        <taxon>Bacillati</taxon>
        <taxon>Actinomycetota</taxon>
        <taxon>Actinomycetes</taxon>
        <taxon>Mycobacteriales</taxon>
        <taxon>Corynebacteriaceae</taxon>
        <taxon>Corynebacterium</taxon>
    </lineage>
</organism>
<dbReference type="PANTHER" id="PTHR30290:SF65">
    <property type="entry name" value="MONOACYL PHOSPHATIDYLINOSITOL TETRAMANNOSIDE-BINDING PROTEIN LPQW-RELATED"/>
    <property type="match status" value="1"/>
</dbReference>
<evidence type="ECO:0000256" key="1">
    <source>
        <dbReference type="SAM" id="MobiDB-lite"/>
    </source>
</evidence>
<dbReference type="SUPFAM" id="SSF53850">
    <property type="entry name" value="Periplasmic binding protein-like II"/>
    <property type="match status" value="1"/>
</dbReference>
<dbReference type="AlphaFoldDB" id="A0A9Q4CAQ0"/>
<comment type="caution">
    <text evidence="3">The sequence shown here is derived from an EMBL/GenBank/DDBJ whole genome shotgun (WGS) entry which is preliminary data.</text>
</comment>
<dbReference type="EMBL" id="JAPMKU010000003">
    <property type="protein sequence ID" value="MCX7468713.1"/>
    <property type="molecule type" value="Genomic_DNA"/>
</dbReference>
<feature type="domain" description="Solute-binding protein family 5" evidence="2">
    <location>
        <begin position="150"/>
        <end position="502"/>
    </location>
</feature>
<feature type="region of interest" description="Disordered" evidence="1">
    <location>
        <begin position="52"/>
        <end position="84"/>
    </location>
</feature>
<sequence length="646" mass="67378">MSVLSSYVPVTGTPHRSRGGASTVRGSRLHRSRTTVVCALCTVIATVLTACSTGEPTPLPVDPAAGSSTVPPESKPDGSGPVTPETLAQEITIGIDPLDGGFNPHLIARDSAFVQALADLVLPGAYTDGEPDPDLVESVEFVDPSAPGVAQTVRYELNPAAQWSDGTPITGADFSYLRDAMVSTPGVIGAAGYEQISAIRTSGGGRTVDVDFRRRVADISGLFDHLLPSHLLRDMTDGFTTGLNEGIPAAGGRYTVDLVDRQRGVVTLVRNDRFWGTEPARTETLVFREVRSVQQGVQMLRSGQVGYLDITPVETTYDAFSLIPDTEVSVRERAAALELTMSVTSPILSTAALRKEFAALIDRDLVARLATGRSTDLVIPETVLGAGPGVDSSGVGVGESPTENRTEDSGVSGPPDGSGGAGTGETTESGGVPGPPGPTLESAIRNRPLRVAADPSDRTATAAATTIVDLLARKGVDAEVVFAPFTEIAGELLPSGDADAVVGRRRTATDAVSVADRFLCPVAVDPTDVTASTAGRTNDVSSMSRARRLPMIRSGNLSGICSRKLDATLLSVLAGEVPLAEVLPELRGIEDGEVLTVPLLAETRIIVRGPGIVVPDRDIEEWAAHPGEATSLLSTAAGWTAEEEQK</sequence>
<evidence type="ECO:0000313" key="3">
    <source>
        <dbReference type="EMBL" id="MCX7468713.1"/>
    </source>
</evidence>
<gene>
    <name evidence="3" type="ORF">OS129_07480</name>
</gene>